<feature type="transmembrane region" description="Helical" evidence="13">
    <location>
        <begin position="717"/>
        <end position="739"/>
    </location>
</feature>
<dbReference type="Gene3D" id="3.10.450.50">
    <property type="match status" value="1"/>
</dbReference>
<evidence type="ECO:0000256" key="7">
    <source>
        <dbReference type="ARBA" id="ARBA00022781"/>
    </source>
</evidence>
<dbReference type="FunFam" id="3.10.450.50:FF:000005">
    <property type="entry name" value="Nuclear transport factor 2"/>
    <property type="match status" value="1"/>
</dbReference>
<dbReference type="SMART" id="SM00156">
    <property type="entry name" value="PP2Ac"/>
    <property type="match status" value="1"/>
</dbReference>
<keyword evidence="8 13" id="KW-1133">Transmembrane helix</keyword>
<evidence type="ECO:0000256" key="11">
    <source>
        <dbReference type="RuleBase" id="RU004273"/>
    </source>
</evidence>
<organism evidence="15 16">
    <name type="scientific">Strongyloides stercoralis</name>
    <name type="common">Threadworm</name>
    <dbReference type="NCBI Taxonomy" id="6248"/>
    <lineage>
        <taxon>Eukaryota</taxon>
        <taxon>Metazoa</taxon>
        <taxon>Ecdysozoa</taxon>
        <taxon>Nematoda</taxon>
        <taxon>Chromadorea</taxon>
        <taxon>Rhabditida</taxon>
        <taxon>Tylenchina</taxon>
        <taxon>Panagrolaimomorpha</taxon>
        <taxon>Strongyloidoidea</taxon>
        <taxon>Strongyloididae</taxon>
        <taxon>Strongyloides</taxon>
    </lineage>
</organism>
<dbReference type="InterPro" id="IPR002075">
    <property type="entry name" value="NTF2_dom"/>
</dbReference>
<dbReference type="Pfam" id="PF05620">
    <property type="entry name" value="TMEM208_SND2"/>
    <property type="match status" value="1"/>
</dbReference>
<evidence type="ECO:0000259" key="14">
    <source>
        <dbReference type="PROSITE" id="PS50177"/>
    </source>
</evidence>
<dbReference type="EC" id="3.1.3.16" evidence="11"/>
<dbReference type="CDD" id="cd18178">
    <property type="entry name" value="ATP-synt_Vo_c_ATP6F_rpt2"/>
    <property type="match status" value="1"/>
</dbReference>
<reference evidence="16" key="1">
    <citation type="submission" date="2024-02" db="UniProtKB">
        <authorList>
            <consortium name="WormBaseParasite"/>
        </authorList>
    </citation>
    <scope>IDENTIFICATION</scope>
</reference>
<dbReference type="InterPro" id="IPR006186">
    <property type="entry name" value="Ser/Thr-sp_prot-phosphatase"/>
</dbReference>
<feature type="transmembrane region" description="Helical" evidence="13">
    <location>
        <begin position="775"/>
        <end position="796"/>
    </location>
</feature>
<dbReference type="PROSITE" id="PS00125">
    <property type="entry name" value="SER_THR_PHOSPHATASE"/>
    <property type="match status" value="1"/>
</dbReference>
<comment type="similarity">
    <text evidence="3">Belongs to the V-ATPase proteolipid subunit family.</text>
</comment>
<evidence type="ECO:0000256" key="2">
    <source>
        <dbReference type="ARBA" id="ARBA00004496"/>
    </source>
</evidence>
<feature type="transmembrane region" description="Helical" evidence="13">
    <location>
        <begin position="132"/>
        <end position="165"/>
    </location>
</feature>
<dbReference type="Gene3D" id="1.20.120.610">
    <property type="entry name" value="lithium bound rotor ring of v- atpase"/>
    <property type="match status" value="1"/>
</dbReference>
<feature type="compositionally biased region" description="Basic and acidic residues" evidence="12">
    <location>
        <begin position="907"/>
        <end position="919"/>
    </location>
</feature>
<dbReference type="GO" id="GO:0005737">
    <property type="term" value="C:cytoplasm"/>
    <property type="evidence" value="ECO:0007669"/>
    <property type="project" value="UniProtKB-SubCell"/>
</dbReference>
<evidence type="ECO:0000256" key="5">
    <source>
        <dbReference type="ARBA" id="ARBA00022490"/>
    </source>
</evidence>
<comment type="similarity">
    <text evidence="11">Belongs to the PPP phosphatase family.</text>
</comment>
<dbReference type="SUPFAM" id="SSF81333">
    <property type="entry name" value="F1F0 ATP synthase subunit C"/>
    <property type="match status" value="2"/>
</dbReference>
<dbReference type="CDD" id="cd18177">
    <property type="entry name" value="ATP-synt_Vo_c_ATP6F_rpt1"/>
    <property type="match status" value="1"/>
</dbReference>
<evidence type="ECO:0000313" key="16">
    <source>
        <dbReference type="WBParaSite" id="TCONS_00004949.p1"/>
    </source>
</evidence>
<evidence type="ECO:0000256" key="13">
    <source>
        <dbReference type="SAM" id="Phobius"/>
    </source>
</evidence>
<dbReference type="AlphaFoldDB" id="A0AAF5D1B5"/>
<dbReference type="SUPFAM" id="SSF56300">
    <property type="entry name" value="Metallo-dependent phosphatases"/>
    <property type="match status" value="1"/>
</dbReference>
<evidence type="ECO:0000313" key="15">
    <source>
        <dbReference type="Proteomes" id="UP000035681"/>
    </source>
</evidence>
<keyword evidence="6 13" id="KW-0812">Transmembrane</keyword>
<dbReference type="Pfam" id="PF00137">
    <property type="entry name" value="ATP-synt_C"/>
    <property type="match status" value="2"/>
</dbReference>
<dbReference type="InterPro" id="IPR018222">
    <property type="entry name" value="Nuclear_transport_factor_2_euk"/>
</dbReference>
<evidence type="ECO:0000256" key="8">
    <source>
        <dbReference type="ARBA" id="ARBA00022989"/>
    </source>
</evidence>
<keyword evidence="4" id="KW-0813">Transport</keyword>
<sequence>KEKYFLIMSGVVAKTSIFIFIFTGFIITCIGLYYMLTGQGSKVDFRWFLESTSPSMWAGLGIGASLGIFTTGSSILGGGVKAPRIRTKNLVSIIFCEAVAIFGIIMAFVFVGKLHSFDPTTATREIYARNLFSGYLIFGGGLTVGFSNLACGIAVGIVGSGAALADAANPSLFVKILIIEIFASAIGLFGMIIGIVQTNKAQMEVLIYIYNFQKLSIHKFIIEIRIFEIYIPNSLFINFTMNSIQVVKDDSKMAINTPELVTMYNEEEFFTKRESPTEIKSRIEGYIKRLSDDWSPPLATCLFSEKEILEIVYRARETFWIQPILVEVSTDVSIVGDIHGQFEDLLAIFHYNGYPPDTRYIFLGDYVDRGPFQLEVIILLFCFKILYPDDITLLRGNHESRLLNMQYGFFTECKNRYSPHLWEVFQTAFSNMPFCALIEKKILCMHGGISEELINFSQFEEIERPCDIPDIGLMADLTWADPSEKIDYYDESPRGASRIFGKAALDRFLATNNIQMIVRAHQVVDEGFEFFSDKKLVTIFSAPHYIGQCINKSAIMKFSKDLKYTFSRLLRKLILFLRPNYYLSSMAFNPNFNEIGGAFVNHYYSKFDIGDVNARAQGLSDLYDPENSYLTFEGKQCKGRDQILSQHQQLTFKQIKRALTKIDCQPLYDGAIAVVVFGQLQTDEDPIQSFNHFFILRPNGASFFISNETKKKYVSNYYLTTVLGLRLITSWIYLTSSFLERGTNIKKEDKMNTTGKGKKLTKGQKQIYDENMSTIRTYTIISYVTVIIYILAAYFLTSPSTWEWVGFGCAFLIQNIVIGLMCISAKAKKNEKGVVVDAGSDLNDPEGFGEYLLDAVILSSACHILGSIYSKFYLLLLIIPFYIIYKGVATFLIPWLTAGSDVPPEEDGGKGKKKQQEKIKKTKTKQNYLKNN</sequence>
<feature type="transmembrane region" description="Helical" evidence="13">
    <location>
        <begin position="90"/>
        <end position="112"/>
    </location>
</feature>
<dbReference type="Pfam" id="PF02136">
    <property type="entry name" value="NTF2"/>
    <property type="match status" value="1"/>
</dbReference>
<evidence type="ECO:0000256" key="12">
    <source>
        <dbReference type="SAM" id="MobiDB-lite"/>
    </source>
</evidence>
<evidence type="ECO:0000256" key="4">
    <source>
        <dbReference type="ARBA" id="ARBA00022448"/>
    </source>
</evidence>
<dbReference type="PANTHER" id="PTHR11668">
    <property type="entry name" value="SERINE/THREONINE PROTEIN PHOSPHATASE"/>
    <property type="match status" value="1"/>
</dbReference>
<dbReference type="SUPFAM" id="SSF54427">
    <property type="entry name" value="NTF2-like"/>
    <property type="match status" value="1"/>
</dbReference>
<feature type="transmembrane region" description="Helical" evidence="13">
    <location>
        <begin position="802"/>
        <end position="823"/>
    </location>
</feature>
<dbReference type="PRINTS" id="PR00114">
    <property type="entry name" value="STPHPHTASE"/>
</dbReference>
<dbReference type="Pfam" id="PF00149">
    <property type="entry name" value="Metallophos"/>
    <property type="match status" value="1"/>
</dbReference>
<keyword evidence="11" id="KW-0378">Hydrolase</keyword>
<feature type="domain" description="NTF2" evidence="14">
    <location>
        <begin position="595"/>
        <end position="712"/>
    </location>
</feature>
<dbReference type="GO" id="GO:0005635">
    <property type="term" value="C:nuclear envelope"/>
    <property type="evidence" value="ECO:0007669"/>
    <property type="project" value="UniProtKB-ARBA"/>
</dbReference>
<feature type="transmembrane region" description="Helical" evidence="13">
    <location>
        <begin position="56"/>
        <end position="78"/>
    </location>
</feature>
<dbReference type="GO" id="GO:0033177">
    <property type="term" value="C:proton-transporting two-sector ATPase complex, proton-transporting domain"/>
    <property type="evidence" value="ECO:0007669"/>
    <property type="project" value="InterPro"/>
</dbReference>
<dbReference type="WBParaSite" id="TCONS_00004949.p1">
    <property type="protein sequence ID" value="TCONS_00004949.p1"/>
    <property type="gene ID" value="XLOC_003218"/>
</dbReference>
<dbReference type="InterPro" id="IPR004843">
    <property type="entry name" value="Calcineurin-like_PHP"/>
</dbReference>
<name>A0AAF5D1B5_STRER</name>
<dbReference type="InterPro" id="IPR002379">
    <property type="entry name" value="ATPase_proteolipid_c-like_dom"/>
</dbReference>
<proteinExistence type="inferred from homology"/>
<feature type="transmembrane region" description="Helical" evidence="13">
    <location>
        <begin position="12"/>
        <end position="36"/>
    </location>
</feature>
<dbReference type="GO" id="GO:0006606">
    <property type="term" value="P:protein import into nucleus"/>
    <property type="evidence" value="ECO:0007669"/>
    <property type="project" value="UniProtKB-ARBA"/>
</dbReference>
<dbReference type="InterPro" id="IPR008506">
    <property type="entry name" value="SND2/TMEM208"/>
</dbReference>
<feature type="transmembrane region" description="Helical" evidence="13">
    <location>
        <begin position="872"/>
        <end position="896"/>
    </location>
</feature>
<dbReference type="PANTHER" id="PTHR11668:SF477">
    <property type="entry name" value="SERINE_THREONINE-PROTEIN PHOSPHATASE"/>
    <property type="match status" value="1"/>
</dbReference>
<dbReference type="InterPro" id="IPR035921">
    <property type="entry name" value="F/V-ATP_Csub_sf"/>
</dbReference>
<dbReference type="InterPro" id="IPR029052">
    <property type="entry name" value="Metallo-depent_PP-like"/>
</dbReference>
<comment type="catalytic activity">
    <reaction evidence="11">
        <text>O-phospho-L-threonyl-[protein] + H2O = L-threonyl-[protein] + phosphate</text>
        <dbReference type="Rhea" id="RHEA:47004"/>
        <dbReference type="Rhea" id="RHEA-COMP:11060"/>
        <dbReference type="Rhea" id="RHEA-COMP:11605"/>
        <dbReference type="ChEBI" id="CHEBI:15377"/>
        <dbReference type="ChEBI" id="CHEBI:30013"/>
        <dbReference type="ChEBI" id="CHEBI:43474"/>
        <dbReference type="ChEBI" id="CHEBI:61977"/>
        <dbReference type="EC" id="3.1.3.16"/>
    </reaction>
</comment>
<evidence type="ECO:0000256" key="3">
    <source>
        <dbReference type="ARBA" id="ARBA00007296"/>
    </source>
</evidence>
<keyword evidence="7" id="KW-0375">Hydrogen ion transport</keyword>
<keyword evidence="15" id="KW-1185">Reference proteome</keyword>
<dbReference type="InterPro" id="IPR032710">
    <property type="entry name" value="NTF2-like_dom_sf"/>
</dbReference>
<comment type="subcellular location">
    <subcellularLocation>
        <location evidence="2">Cytoplasm</location>
    </subcellularLocation>
    <subcellularLocation>
        <location evidence="1">Membrane</location>
        <topology evidence="1">Multi-pass membrane protein</topology>
    </subcellularLocation>
</comment>
<feature type="region of interest" description="Disordered" evidence="12">
    <location>
        <begin position="901"/>
        <end position="932"/>
    </location>
</feature>
<evidence type="ECO:0000256" key="6">
    <source>
        <dbReference type="ARBA" id="ARBA00022692"/>
    </source>
</evidence>
<dbReference type="PROSITE" id="PS50177">
    <property type="entry name" value="NTF2_DOMAIN"/>
    <property type="match status" value="1"/>
</dbReference>
<evidence type="ECO:0000256" key="10">
    <source>
        <dbReference type="ARBA" id="ARBA00023136"/>
    </source>
</evidence>
<dbReference type="GO" id="GO:0004722">
    <property type="term" value="F:protein serine/threonine phosphatase activity"/>
    <property type="evidence" value="ECO:0007669"/>
    <property type="project" value="UniProtKB-EC"/>
</dbReference>
<protein>
    <recommendedName>
        <fullName evidence="11">Serine/threonine-protein phosphatase</fullName>
        <ecNumber evidence="11">3.1.3.16</ecNumber>
    </recommendedName>
</protein>
<keyword evidence="10 13" id="KW-0472">Membrane</keyword>
<evidence type="ECO:0000256" key="1">
    <source>
        <dbReference type="ARBA" id="ARBA00004141"/>
    </source>
</evidence>
<dbReference type="CDD" id="cd00780">
    <property type="entry name" value="NTF2"/>
    <property type="match status" value="1"/>
</dbReference>
<dbReference type="Gene3D" id="3.60.21.10">
    <property type="match status" value="1"/>
</dbReference>
<dbReference type="FunFam" id="1.20.120.610:FF:000002">
    <property type="entry name" value="V-type proton ATPase proteolipid subunit"/>
    <property type="match status" value="1"/>
</dbReference>
<feature type="transmembrane region" description="Helical" evidence="13">
    <location>
        <begin position="172"/>
        <end position="196"/>
    </location>
</feature>
<evidence type="ECO:0000256" key="9">
    <source>
        <dbReference type="ARBA" id="ARBA00023065"/>
    </source>
</evidence>
<dbReference type="GO" id="GO:0015078">
    <property type="term" value="F:proton transmembrane transporter activity"/>
    <property type="evidence" value="ECO:0007669"/>
    <property type="project" value="InterPro"/>
</dbReference>
<accession>A0AAF5D1B5</accession>
<dbReference type="InterPro" id="IPR050341">
    <property type="entry name" value="PP1_catalytic_subunit"/>
</dbReference>
<keyword evidence="5" id="KW-0963">Cytoplasm</keyword>
<dbReference type="Proteomes" id="UP000035681">
    <property type="component" value="Unplaced"/>
</dbReference>
<keyword evidence="9" id="KW-0406">Ion transport</keyword>